<organism evidence="1 2">
    <name type="scientific">Hyphantria cunea nuclear polyhedrosis virus</name>
    <name type="common">HcNPV</name>
    <dbReference type="NCBI Taxonomy" id="28288"/>
    <lineage>
        <taxon>Viruses</taxon>
        <taxon>Viruses incertae sedis</taxon>
        <taxon>Naldaviricetes</taxon>
        <taxon>Lefavirales</taxon>
        <taxon>Baculoviridae</taxon>
        <taxon>Alphabaculovirus</taxon>
        <taxon>Alphabaculovirus hycuneae</taxon>
    </lineage>
</organism>
<dbReference type="EMBL" id="AP009046">
    <property type="protein sequence ID" value="BAE72311.1"/>
    <property type="molecule type" value="Genomic_DNA"/>
</dbReference>
<evidence type="ECO:0000313" key="2">
    <source>
        <dbReference type="Proteomes" id="UP000202376"/>
    </source>
</evidence>
<dbReference type="RefSeq" id="YP_473210.1">
    <property type="nucleotide sequence ID" value="NC_007767.1"/>
</dbReference>
<dbReference type="KEGG" id="vg:3890620"/>
<organismHost>
    <name type="scientific">Lepidoptera</name>
    <name type="common">moths &amp; butterflies</name>
    <dbReference type="NCBI Taxonomy" id="7088"/>
</organismHost>
<sequence length="191" mass="22291">MSMKTPKITVFYDDEEQEFVHLSCYRSDIFNMDLTYNKQMGNDHVLKVKVKTGKKVLAIFKFGQKTIRLIDYNPTFDGFYDSTTHRTKQFKLGDFNVIRQLVQNDQEQVNKLIDQTPVLSIVIKEWIEETPRWTKNRLVTDGGFDEVDKPVGYETQKLNNTDYVKVQGREGSILAKIKITFVLKKININVV</sequence>
<reference evidence="1 2" key="1">
    <citation type="journal article" date="2002" name="Virus Genes">
        <title>Identification and characterization of Hyphantria cunea nucleopolyhedrovirus homologous repeated regions.</title>
        <authorList>
            <person name="FelipeAlves C.A."/>
            <person name="Ikeda M."/>
            <person name="Kobayashi M."/>
        </authorList>
    </citation>
    <scope>NUCLEOTIDE SEQUENCE [LARGE SCALE GENOMIC DNA]</scope>
</reference>
<accession>Q2NNS5</accession>
<reference evidence="1 2" key="2">
    <citation type="journal article" date="2004" name="Virology">
        <title>Identification and functional analysis of Hyphantria cunea nucleopolyhedrovirus iap genes.</title>
        <authorList>
            <person name="Ikeda M."/>
            <person name="Yanagimoto K."/>
            <person name="Kobayashi M."/>
        </authorList>
    </citation>
    <scope>NUCLEOTIDE SEQUENCE [LARGE SCALE GENOMIC DNA]</scope>
</reference>
<dbReference type="Proteomes" id="UP000202376">
    <property type="component" value="Segment"/>
</dbReference>
<name>Q2NNS5_NPVHC</name>
<proteinExistence type="predicted"/>
<gene>
    <name evidence="1" type="ORF">HynVgp022</name>
</gene>
<dbReference type="OrthoDB" id="11877at10239"/>
<reference evidence="1 2" key="3">
    <citation type="journal article" date="2006" name="J. Gen. Virol.">
        <title>Gene organization and complete sequence of the Hyphantria cunea nucleopolyhedrovirus genome.</title>
        <authorList>
            <person name="Ikeda M."/>
            <person name="Shikata M."/>
            <person name="Shirata N."/>
            <person name="Chaeychomsri S."/>
            <person name="Kobayashi M."/>
        </authorList>
    </citation>
    <scope>NUCLEOTIDE SEQUENCE [LARGE SCALE GENOMIC DNA]</scope>
</reference>
<keyword evidence="2" id="KW-1185">Reference proteome</keyword>
<protein>
    <submittedName>
        <fullName evidence="1">ORF22 peptide</fullName>
    </submittedName>
</protein>
<dbReference type="GeneID" id="3890620"/>
<evidence type="ECO:0000313" key="1">
    <source>
        <dbReference type="EMBL" id="BAE72311.1"/>
    </source>
</evidence>